<keyword evidence="2" id="KW-1185">Reference proteome</keyword>
<comment type="caution">
    <text evidence="1">The sequence shown here is derived from an EMBL/GenBank/DDBJ whole genome shotgun (WGS) entry which is preliminary data.</text>
</comment>
<protein>
    <submittedName>
        <fullName evidence="1">Uncharacterized protein</fullName>
    </submittedName>
</protein>
<accession>A0A8H6FFC5</accession>
<reference evidence="1 2" key="1">
    <citation type="journal article" date="2020" name="Genomics">
        <title>Complete, high-quality genomes from long-read metagenomic sequencing of two wolf lichen thalli reveals enigmatic genome architecture.</title>
        <authorList>
            <person name="McKenzie S.K."/>
            <person name="Walston R.F."/>
            <person name="Allen J.L."/>
        </authorList>
    </citation>
    <scope>NUCLEOTIDE SEQUENCE [LARGE SCALE GENOMIC DNA]</scope>
    <source>
        <strain evidence="1">WasteWater1</strain>
    </source>
</reference>
<evidence type="ECO:0000313" key="2">
    <source>
        <dbReference type="Proteomes" id="UP000593566"/>
    </source>
</evidence>
<evidence type="ECO:0000313" key="1">
    <source>
        <dbReference type="EMBL" id="KAF6225798.1"/>
    </source>
</evidence>
<gene>
    <name evidence="1" type="ORF">HO133_009800</name>
</gene>
<dbReference type="AlphaFoldDB" id="A0A8H6FFC5"/>
<proteinExistence type="predicted"/>
<dbReference type="EMBL" id="JACCJB010000007">
    <property type="protein sequence ID" value="KAF6225798.1"/>
    <property type="molecule type" value="Genomic_DNA"/>
</dbReference>
<dbReference type="GeneID" id="59338195"/>
<dbReference type="RefSeq" id="XP_037154507.1">
    <property type="nucleotide sequence ID" value="XM_037300659.1"/>
</dbReference>
<name>A0A8H6FFC5_9LECA</name>
<dbReference type="Proteomes" id="UP000593566">
    <property type="component" value="Unassembled WGS sequence"/>
</dbReference>
<sequence>MDVLGDVAVLALPYPFSLDPSKGNTNHFATPPNFWTTAEVSIGLLAACMPPLNPLIRRAPSSLNIDDSINTSLALRRSDRSKTSERLSSVEITPKIHEFNEGKMVATKRADIEMSDYGSIEVDESASIGKVV</sequence>
<organism evidence="1 2">
    <name type="scientific">Letharia lupina</name>
    <dbReference type="NCBI Taxonomy" id="560253"/>
    <lineage>
        <taxon>Eukaryota</taxon>
        <taxon>Fungi</taxon>
        <taxon>Dikarya</taxon>
        <taxon>Ascomycota</taxon>
        <taxon>Pezizomycotina</taxon>
        <taxon>Lecanoromycetes</taxon>
        <taxon>OSLEUM clade</taxon>
        <taxon>Lecanoromycetidae</taxon>
        <taxon>Lecanorales</taxon>
        <taxon>Lecanorineae</taxon>
        <taxon>Parmeliaceae</taxon>
        <taxon>Letharia</taxon>
    </lineage>
</organism>